<keyword evidence="1" id="KW-0812">Transmembrane</keyword>
<evidence type="ECO:0000313" key="2">
    <source>
        <dbReference type="EMBL" id="SEK46597.1"/>
    </source>
</evidence>
<dbReference type="EMBL" id="FOAZ01000002">
    <property type="protein sequence ID" value="SEK46597.1"/>
    <property type="molecule type" value="Genomic_DNA"/>
</dbReference>
<reference evidence="3" key="1">
    <citation type="submission" date="2016-10" db="EMBL/GenBank/DDBJ databases">
        <authorList>
            <person name="Varghese N."/>
        </authorList>
    </citation>
    <scope>NUCLEOTIDE SEQUENCE [LARGE SCALE GENOMIC DNA]</scope>
    <source>
        <strain evidence="3">DSM 45096 / BCRC 16803 / CGMCC 4.1857 / CIP 109030 / JCM 12277 / KCTC 19219 / NBRC 100920 / 33214</strain>
    </source>
</reference>
<keyword evidence="1" id="KW-0472">Membrane</keyword>
<dbReference type="OrthoDB" id="4296742at2"/>
<dbReference type="STRING" id="235985.SAMN05414137_102115"/>
<gene>
    <name evidence="2" type="ORF">SAMN05414137_102115</name>
</gene>
<proteinExistence type="predicted"/>
<keyword evidence="1" id="KW-1133">Transmembrane helix</keyword>
<evidence type="ECO:0000256" key="1">
    <source>
        <dbReference type="SAM" id="Phobius"/>
    </source>
</evidence>
<feature type="transmembrane region" description="Helical" evidence="1">
    <location>
        <begin position="12"/>
        <end position="31"/>
    </location>
</feature>
<accession>A0A1H7H9Z4</accession>
<evidence type="ECO:0000313" key="3">
    <source>
        <dbReference type="Proteomes" id="UP000183015"/>
    </source>
</evidence>
<dbReference type="GO" id="GO:0008324">
    <property type="term" value="F:monoatomic cation transmembrane transporter activity"/>
    <property type="evidence" value="ECO:0007669"/>
    <property type="project" value="InterPro"/>
</dbReference>
<dbReference type="AlphaFoldDB" id="A0A1H7H9Z4"/>
<dbReference type="InterPro" id="IPR002758">
    <property type="entry name" value="Cation_antiport_E"/>
</dbReference>
<dbReference type="RefSeq" id="WP_042448387.1">
    <property type="nucleotide sequence ID" value="NZ_BBPN01000014.1"/>
</dbReference>
<dbReference type="Pfam" id="PF01899">
    <property type="entry name" value="MNHE"/>
    <property type="match status" value="1"/>
</dbReference>
<protein>
    <submittedName>
        <fullName evidence="2">Multisubunit Na+/H+ antiporter, MnhE subunit</fullName>
    </submittedName>
</protein>
<dbReference type="GO" id="GO:0016020">
    <property type="term" value="C:membrane"/>
    <property type="evidence" value="ECO:0007669"/>
    <property type="project" value="InterPro"/>
</dbReference>
<dbReference type="eggNOG" id="ENOG5031J59">
    <property type="taxonomic scope" value="Bacteria"/>
</dbReference>
<organism evidence="2 3">
    <name type="scientific">Streptacidiphilus jiangxiensis</name>
    <dbReference type="NCBI Taxonomy" id="235985"/>
    <lineage>
        <taxon>Bacteria</taxon>
        <taxon>Bacillati</taxon>
        <taxon>Actinomycetota</taxon>
        <taxon>Actinomycetes</taxon>
        <taxon>Kitasatosporales</taxon>
        <taxon>Streptomycetaceae</taxon>
        <taxon>Streptacidiphilus</taxon>
    </lineage>
</organism>
<name>A0A1H7H9Z4_STRJI</name>
<keyword evidence="3" id="KW-1185">Reference proteome</keyword>
<sequence>MPDHGWRTALESAAWWALLFVVYLVFISTLAPLELMIGAVASALAAAGAMAVHHAARPVVGPAGHLGAALWAWPGAVVTETVHLARLTWAAARGRPARGRFSRVRLRPEVGVPWACALLSATPGSCVVDVHEDQEQVPVLSLHSLFDSPSRLESVLTGAEAS</sequence>
<dbReference type="Proteomes" id="UP000183015">
    <property type="component" value="Unassembled WGS sequence"/>
</dbReference>